<dbReference type="PROSITE" id="PS51733">
    <property type="entry name" value="BPL_LPL_CATALYTIC"/>
    <property type="match status" value="1"/>
</dbReference>
<dbReference type="PANTHER" id="PTHR43679">
    <property type="entry name" value="OCTANOYLTRANSFERASE LIPM-RELATED"/>
    <property type="match status" value="1"/>
</dbReference>
<dbReference type="Proteomes" id="UP000264693">
    <property type="component" value="Chromosome"/>
</dbReference>
<evidence type="ECO:0000313" key="4">
    <source>
        <dbReference type="Proteomes" id="UP000224740"/>
    </source>
</evidence>
<dbReference type="PANTHER" id="PTHR43679:SF2">
    <property type="entry name" value="OCTANOYL-[GCVH]:PROTEIN N-OCTANOYLTRANSFERASE"/>
    <property type="match status" value="1"/>
</dbReference>
<organism evidence="2 5">
    <name type="scientific">Malaciobacter marinus</name>
    <dbReference type="NCBI Taxonomy" id="505249"/>
    <lineage>
        <taxon>Bacteria</taxon>
        <taxon>Pseudomonadati</taxon>
        <taxon>Campylobacterota</taxon>
        <taxon>Epsilonproteobacteria</taxon>
        <taxon>Campylobacterales</taxon>
        <taxon>Arcobacteraceae</taxon>
        <taxon>Malaciobacter</taxon>
    </lineage>
</organism>
<dbReference type="EC" id="6.3.1.20" evidence="2"/>
<accession>A0A347TLK0</accession>
<dbReference type="KEGG" id="amar:AMRN_1750"/>
<evidence type="ECO:0000259" key="1">
    <source>
        <dbReference type="PROSITE" id="PS51733"/>
    </source>
</evidence>
<evidence type="ECO:0000313" key="2">
    <source>
        <dbReference type="EMBL" id="AXX87478.1"/>
    </source>
</evidence>
<dbReference type="EMBL" id="CP032101">
    <property type="protein sequence ID" value="AXX87478.1"/>
    <property type="molecule type" value="Genomic_DNA"/>
</dbReference>
<dbReference type="InterPro" id="IPR045864">
    <property type="entry name" value="aa-tRNA-synth_II/BPL/LPL"/>
</dbReference>
<reference evidence="2 5" key="3">
    <citation type="submission" date="2018-08" db="EMBL/GenBank/DDBJ databases">
        <title>Complete genome of the Arcobacter marinus type strain JCM 15502.</title>
        <authorList>
            <person name="Miller W.G."/>
            <person name="Yee E."/>
            <person name="Huynh S."/>
            <person name="Parker C.T."/>
        </authorList>
    </citation>
    <scope>NUCLEOTIDE SEQUENCE [LARGE SCALE GENOMIC DNA]</scope>
    <source>
        <strain evidence="2 5">JCM 15502</strain>
    </source>
</reference>
<gene>
    <name evidence="2" type="primary">lplA</name>
    <name evidence="2" type="ORF">AMRN_1750</name>
    <name evidence="3" type="ORF">CPH92_11945</name>
</gene>
<dbReference type="SUPFAM" id="SSF55681">
    <property type="entry name" value="Class II aaRS and biotin synthetases"/>
    <property type="match status" value="1"/>
</dbReference>
<reference evidence="3" key="2">
    <citation type="submission" date="2017-09" db="EMBL/GenBank/DDBJ databases">
        <authorList>
            <person name="Perez-Cataluna A."/>
            <person name="Figueras M.J."/>
            <person name="Salas-Masso N."/>
        </authorList>
    </citation>
    <scope>NUCLEOTIDE SEQUENCE</scope>
    <source>
        <strain evidence="3">CECT 7727</strain>
    </source>
</reference>
<dbReference type="AlphaFoldDB" id="A0A347TLK0"/>
<protein>
    <submittedName>
        <fullName evidence="2 3">Ligase</fullName>
        <ecNumber evidence="2">6.3.1.20</ecNumber>
    </submittedName>
</protein>
<reference evidence="4" key="1">
    <citation type="submission" date="2017-09" db="EMBL/GenBank/DDBJ databases">
        <title>Arcobacter canalis sp. nov., a new species isolated from a water canal contaminated with urban sewage.</title>
        <authorList>
            <person name="Perez-Cataluna A."/>
            <person name="Salas-Masso N."/>
            <person name="Figueras M.J."/>
        </authorList>
    </citation>
    <scope>NUCLEOTIDE SEQUENCE [LARGE SCALE GENOMIC DNA]</scope>
    <source>
        <strain evidence="4">CECT 7727</strain>
    </source>
</reference>
<sequence length="239" mass="27216">MKKNKIFRLILSTNENAKINMGIDKVLVNSFENDNLPILRLYTWQKSFTVGLSQKCEDYPTYIKEYKNNCAKRITGGGVLFHGHDLSYSLVLPSSDFQDLSVKQSYEKICQFLLLFYKNLGLNSCFAKDSPHVTLSKSEFCQVGFEAYDILVNETKIGGNAQKRTKRVIFQHGSIPIKGVNNDKKIGSTLEDFNINLSFEEAIEKVIKAFEKSFEATLKESSLTSKENDKLVKLLEENK</sequence>
<keyword evidence="2" id="KW-0436">Ligase</keyword>
<feature type="domain" description="BPL/LPL catalytic" evidence="1">
    <location>
        <begin position="33"/>
        <end position="218"/>
    </location>
</feature>
<proteinExistence type="predicted"/>
<dbReference type="Pfam" id="PF21948">
    <property type="entry name" value="LplA-B_cat"/>
    <property type="match status" value="1"/>
</dbReference>
<dbReference type="EMBL" id="NXAO01000056">
    <property type="protein sequence ID" value="PHO14436.1"/>
    <property type="molecule type" value="Genomic_DNA"/>
</dbReference>
<keyword evidence="4" id="KW-1185">Reference proteome</keyword>
<evidence type="ECO:0000313" key="3">
    <source>
        <dbReference type="EMBL" id="PHO14436.1"/>
    </source>
</evidence>
<dbReference type="Gene3D" id="3.30.930.10">
    <property type="entry name" value="Bira Bifunctional Protein, Domain 2"/>
    <property type="match status" value="1"/>
</dbReference>
<dbReference type="InterPro" id="IPR004143">
    <property type="entry name" value="BPL_LPL_catalytic"/>
</dbReference>
<dbReference type="RefSeq" id="WP_099312139.1">
    <property type="nucleotide sequence ID" value="NZ_CP032101.1"/>
</dbReference>
<evidence type="ECO:0000313" key="5">
    <source>
        <dbReference type="Proteomes" id="UP000264693"/>
    </source>
</evidence>
<dbReference type="Proteomes" id="UP000224740">
    <property type="component" value="Unassembled WGS sequence"/>
</dbReference>
<dbReference type="InterPro" id="IPR050664">
    <property type="entry name" value="Octanoyltrans_LipM/LipL"/>
</dbReference>
<name>A0A347TLK0_9BACT</name>
<dbReference type="GO" id="GO:0016979">
    <property type="term" value="F:lipoate-protein ligase activity"/>
    <property type="evidence" value="ECO:0007669"/>
    <property type="project" value="UniProtKB-EC"/>
</dbReference>